<gene>
    <name evidence="1" type="ORF">V1264_002147</name>
</gene>
<comment type="caution">
    <text evidence="1">The sequence shown here is derived from an EMBL/GenBank/DDBJ whole genome shotgun (WGS) entry which is preliminary data.</text>
</comment>
<dbReference type="Pfam" id="PF24569">
    <property type="entry name" value="CFAP161"/>
    <property type="match status" value="1"/>
</dbReference>
<name>A0AAN9C3D8_9CAEN</name>
<keyword evidence="2" id="KW-1185">Reference proteome</keyword>
<accession>A0AAN9C3D8</accession>
<evidence type="ECO:0000313" key="2">
    <source>
        <dbReference type="Proteomes" id="UP001374579"/>
    </source>
</evidence>
<dbReference type="InterPro" id="IPR055325">
    <property type="entry name" value="CF161"/>
</dbReference>
<dbReference type="Gene3D" id="2.80.10.50">
    <property type="match status" value="1"/>
</dbReference>
<proteinExistence type="predicted"/>
<dbReference type="Proteomes" id="UP001374579">
    <property type="component" value="Unassembled WGS sequence"/>
</dbReference>
<evidence type="ECO:0008006" key="3">
    <source>
        <dbReference type="Google" id="ProtNLM"/>
    </source>
</evidence>
<sequence length="296" mass="33201">MSVRTYNPSVRVGNWNEDIQLEEDTLKNFLERREKGELLIQKTHSLNSTMGQKLELSISQDFAMHIGDRVMIKCMAERNQVKECSNVDPRKACVVALNVSDPMALLEKNVTGPVNVTGCMDCSPNQRTVFCIESAEGGLKGSKLRYGEPFFLSTVGENTGKLYLCSDKVTFMKCAKKSRQQDVTLVPEPSFLTHWMVQHKNPLLRLEYEHEPVEANEEVVLVHCKTNNALAVESKYCSRTPFGREYELSCHTYLDSHKAEMSNNVFVLVVGVPNSHVMSVPEQGPGPAPLHPVNSN</sequence>
<dbReference type="GO" id="GO:0031514">
    <property type="term" value="C:motile cilium"/>
    <property type="evidence" value="ECO:0007669"/>
    <property type="project" value="TreeGrafter"/>
</dbReference>
<evidence type="ECO:0000313" key="1">
    <source>
        <dbReference type="EMBL" id="KAK7116475.1"/>
    </source>
</evidence>
<dbReference type="EMBL" id="JBAMIC010000001">
    <property type="protein sequence ID" value="KAK7116475.1"/>
    <property type="molecule type" value="Genomic_DNA"/>
</dbReference>
<dbReference type="AlphaFoldDB" id="A0AAN9C3D8"/>
<dbReference type="GO" id="GO:0060271">
    <property type="term" value="P:cilium assembly"/>
    <property type="evidence" value="ECO:0007669"/>
    <property type="project" value="TreeGrafter"/>
</dbReference>
<reference evidence="1 2" key="1">
    <citation type="submission" date="2024-02" db="EMBL/GenBank/DDBJ databases">
        <title>Chromosome-scale genome assembly of the rough periwinkle Littorina saxatilis.</title>
        <authorList>
            <person name="De Jode A."/>
            <person name="Faria R."/>
            <person name="Formenti G."/>
            <person name="Sims Y."/>
            <person name="Smith T.P."/>
            <person name="Tracey A."/>
            <person name="Wood J.M.D."/>
            <person name="Zagrodzka Z.B."/>
            <person name="Johannesson K."/>
            <person name="Butlin R.K."/>
            <person name="Leder E.H."/>
        </authorList>
    </citation>
    <scope>NUCLEOTIDE SEQUENCE [LARGE SCALE GENOMIC DNA]</scope>
    <source>
        <strain evidence="1">Snail1</strain>
        <tissue evidence="1">Muscle</tissue>
    </source>
</reference>
<organism evidence="1 2">
    <name type="scientific">Littorina saxatilis</name>
    <dbReference type="NCBI Taxonomy" id="31220"/>
    <lineage>
        <taxon>Eukaryota</taxon>
        <taxon>Metazoa</taxon>
        <taxon>Spiralia</taxon>
        <taxon>Lophotrochozoa</taxon>
        <taxon>Mollusca</taxon>
        <taxon>Gastropoda</taxon>
        <taxon>Caenogastropoda</taxon>
        <taxon>Littorinimorpha</taxon>
        <taxon>Littorinoidea</taxon>
        <taxon>Littorinidae</taxon>
        <taxon>Littorina</taxon>
    </lineage>
</organism>
<dbReference type="InterPro" id="IPR036300">
    <property type="entry name" value="MIR_dom_sf"/>
</dbReference>
<dbReference type="PANTHER" id="PTHR24274">
    <property type="entry name" value="CILIA- AND FLAGELLA-ASSOCIATED PROTEIN 161"/>
    <property type="match status" value="1"/>
</dbReference>
<protein>
    <recommendedName>
        <fullName evidence="3">Cilia- and flagella-associated protein 161</fullName>
    </recommendedName>
</protein>
<dbReference type="PANTHER" id="PTHR24274:SF1">
    <property type="entry name" value="CILIA- AND FLAGELLA-ASSOCIATED PROTEIN 161"/>
    <property type="match status" value="1"/>
</dbReference>
<dbReference type="SUPFAM" id="SSF82109">
    <property type="entry name" value="MIR domain"/>
    <property type="match status" value="1"/>
</dbReference>